<feature type="domain" description="SMP" evidence="4">
    <location>
        <begin position="75"/>
        <end position="124"/>
    </location>
</feature>
<sequence length="173" mass="18321">MQEAESIVLRGQTQKDGSTAHMKAAADIYERRGVVRPNRATSIVRDGGVTISEAQEDAAAIQAAEIRATGRGSHATSKFLDDKPVTREAAEGVIGAETRDRPDMTTHPGGVAASAVAAAGVNKDVWCIQTWNIKCSVPRFQSFTGLLGHNSEPNATAIAYDMSQSSSNMFGSE</sequence>
<dbReference type="PANTHER" id="PTHR31174:SF31">
    <property type="entry name" value="LATE EMBRYOGENESIS ABUNDANT PROTEIN 3"/>
    <property type="match status" value="1"/>
</dbReference>
<accession>A0ABM4W789</accession>
<dbReference type="Proteomes" id="UP001652660">
    <property type="component" value="Chromosome 1e"/>
</dbReference>
<keyword evidence="5" id="KW-1185">Reference proteome</keyword>
<gene>
    <name evidence="6" type="primary">LOC113743435</name>
</gene>
<reference evidence="5" key="1">
    <citation type="journal article" date="2025" name="Foods">
        <title>Unveiling the Microbial Signatures of Arabica Coffee Cherries: Insights into Ripeness Specific Diversity, Functional Traits, and Implications for Quality and Safety.</title>
        <authorList>
            <consortium name="RefSeq"/>
            <person name="Tenea G.N."/>
            <person name="Cifuentes V."/>
            <person name="Reyes P."/>
            <person name="Cevallos-Vallejos M."/>
        </authorList>
    </citation>
    <scope>NUCLEOTIDE SEQUENCE [LARGE SCALE GENOMIC DNA]</scope>
</reference>
<evidence type="ECO:0000256" key="2">
    <source>
        <dbReference type="ARBA" id="ARBA00022737"/>
    </source>
</evidence>
<name>A0ABM4W789_COFAR</name>
<evidence type="ECO:0000259" key="4">
    <source>
        <dbReference type="Pfam" id="PF04927"/>
    </source>
</evidence>
<proteinExistence type="inferred from homology"/>
<evidence type="ECO:0000256" key="1">
    <source>
        <dbReference type="ARBA" id="ARBA00010733"/>
    </source>
</evidence>
<reference evidence="6" key="2">
    <citation type="submission" date="2025-08" db="UniProtKB">
        <authorList>
            <consortium name="RefSeq"/>
        </authorList>
    </citation>
    <scope>IDENTIFICATION</scope>
    <source>
        <tissue evidence="6">Leaves</tissue>
    </source>
</reference>
<comment type="similarity">
    <text evidence="1">Belongs to the LEA type SMP family.</text>
</comment>
<dbReference type="GeneID" id="113743435"/>
<evidence type="ECO:0000313" key="5">
    <source>
        <dbReference type="Proteomes" id="UP001652660"/>
    </source>
</evidence>
<feature type="region of interest" description="Disordered" evidence="3">
    <location>
        <begin position="1"/>
        <end position="20"/>
    </location>
</feature>
<dbReference type="Pfam" id="PF04927">
    <property type="entry name" value="SMP"/>
    <property type="match status" value="1"/>
</dbReference>
<organism evidence="5 6">
    <name type="scientific">Coffea arabica</name>
    <name type="common">Arabian coffee</name>
    <dbReference type="NCBI Taxonomy" id="13443"/>
    <lineage>
        <taxon>Eukaryota</taxon>
        <taxon>Viridiplantae</taxon>
        <taxon>Streptophyta</taxon>
        <taxon>Embryophyta</taxon>
        <taxon>Tracheophyta</taxon>
        <taxon>Spermatophyta</taxon>
        <taxon>Magnoliopsida</taxon>
        <taxon>eudicotyledons</taxon>
        <taxon>Gunneridae</taxon>
        <taxon>Pentapetalae</taxon>
        <taxon>asterids</taxon>
        <taxon>lamiids</taxon>
        <taxon>Gentianales</taxon>
        <taxon>Rubiaceae</taxon>
        <taxon>Ixoroideae</taxon>
        <taxon>Gardenieae complex</taxon>
        <taxon>Bertiereae - Coffeeae clade</taxon>
        <taxon>Coffeeae</taxon>
        <taxon>Coffea</taxon>
    </lineage>
</organism>
<dbReference type="InterPro" id="IPR042971">
    <property type="entry name" value="LEA_SMP"/>
</dbReference>
<dbReference type="RefSeq" id="XP_071927665.1">
    <property type="nucleotide sequence ID" value="XM_072071564.1"/>
</dbReference>
<evidence type="ECO:0000313" key="6">
    <source>
        <dbReference type="RefSeq" id="XP_071927665.1"/>
    </source>
</evidence>
<keyword evidence="2" id="KW-0677">Repeat</keyword>
<protein>
    <submittedName>
        <fullName evidence="6">Late embryogenesis abundant protein D-34-like</fullName>
    </submittedName>
</protein>
<dbReference type="PANTHER" id="PTHR31174">
    <property type="entry name" value="SEED MATURATION FAMILY PROTEIN"/>
    <property type="match status" value="1"/>
</dbReference>
<evidence type="ECO:0000256" key="3">
    <source>
        <dbReference type="SAM" id="MobiDB-lite"/>
    </source>
</evidence>
<dbReference type="InterPro" id="IPR007011">
    <property type="entry name" value="LEA_SMP_dom"/>
</dbReference>